<organism evidence="1">
    <name type="scientific">Escherichia coli</name>
    <dbReference type="NCBI Taxonomy" id="562"/>
    <lineage>
        <taxon>Bacteria</taxon>
        <taxon>Pseudomonadati</taxon>
        <taxon>Pseudomonadota</taxon>
        <taxon>Gammaproteobacteria</taxon>
        <taxon>Enterobacterales</taxon>
        <taxon>Enterobacteriaceae</taxon>
        <taxon>Escherichia</taxon>
    </lineage>
</organism>
<proteinExistence type="predicted"/>
<sequence length="42" mass="4579">MLKAVSELLGGSPGLKGRQIAKELGLDKSQVNSFLHKHQDTF</sequence>
<dbReference type="InterPro" id="IPR036388">
    <property type="entry name" value="WH-like_DNA-bd_sf"/>
</dbReference>
<dbReference type="Gene3D" id="1.10.10.10">
    <property type="entry name" value="Winged helix-like DNA-binding domain superfamily/Winged helix DNA-binding domain"/>
    <property type="match status" value="1"/>
</dbReference>
<reference evidence="1" key="1">
    <citation type="submission" date="2017-01" db="EMBL/GenBank/DDBJ databases">
        <authorList>
            <person name="Mah S.A."/>
            <person name="Swanson W.J."/>
            <person name="Moy G.W."/>
            <person name="Vacquier V.D."/>
        </authorList>
    </citation>
    <scope>NUCLEOTIDE SEQUENCE</scope>
    <source>
        <strain evidence="1">FS13Z2S</strain>
    </source>
</reference>
<dbReference type="EMBL" id="KY421935">
    <property type="protein sequence ID" value="AQZ19243.1"/>
    <property type="molecule type" value="Genomic_DNA"/>
</dbReference>
<accession>A0A1U9XD56</accession>
<protein>
    <submittedName>
        <fullName evidence="1">Uncharacterized protein</fullName>
    </submittedName>
</protein>
<dbReference type="AlphaFoldDB" id="A0A1U9XD56"/>
<evidence type="ECO:0000313" key="1">
    <source>
        <dbReference type="EMBL" id="AQZ19243.1"/>
    </source>
</evidence>
<name>A0A1U9XD56_ECOLX</name>